<evidence type="ECO:0000313" key="4">
    <source>
        <dbReference type="Proteomes" id="UP000198384"/>
    </source>
</evidence>
<dbReference type="InterPro" id="IPR025668">
    <property type="entry name" value="Tnp_DDE_dom"/>
</dbReference>
<dbReference type="NCBIfam" id="NF033551">
    <property type="entry name" value="transpos_IS1182"/>
    <property type="match status" value="1"/>
</dbReference>
<proteinExistence type="predicted"/>
<dbReference type="PANTHER" id="PTHR33408:SF2">
    <property type="entry name" value="TRANSPOSASE DDE DOMAIN-CONTAINING PROTEIN"/>
    <property type="match status" value="1"/>
</dbReference>
<keyword evidence="4" id="KW-1185">Reference proteome</keyword>
<feature type="domain" description="Transposase InsH N-terminal" evidence="1">
    <location>
        <begin position="19"/>
        <end position="110"/>
    </location>
</feature>
<evidence type="ECO:0000259" key="1">
    <source>
        <dbReference type="Pfam" id="PF05598"/>
    </source>
</evidence>
<sequence length="512" mass="59950">MNTNFQSYNQQQSWLFPPSIEELIADDHPVRIVNGIVEQLDLSLLVEEYSKEGKPSYHPKMMLKVMVYAYMDNTYSSRKIEKAMRENINFMWLAAQQVADHNTIARFRSKKLKTIFKDIFKQVVLLLAEEGLVTLKEVFTDGTKIESIAGRYTFVWGNSIKTRKEKMAEQLEAMWKYAQSIADEEDDDPTPPDFKKIDKEKVAETARKIEKIIRKNPKASTKSKAKLRYIQKNFPQNLDKYEKQQEILAERGSYSKTDPDATFMRMKDDHMQNGQLKPGYNVQVSSESQFVIHYTLHQTTNDLNTLKPHLNTFEYLYEFLPEQLTADAGYGSEENYEFLEQKKINTYVKYNTFDKEQGILKSKRKKKNEDFNRDKLYYNQEQDHYICPMGQTMEKIGERKRKTKSGYAQTSSIYSAQNCQDCQLRGACFKAKGNRIVERNHKLEAYKEKAKRNLLSEIGELKRKQRTADVEPVFAHIKSNRNFKRFTHKGIEKAELEFGLHALAHNIRKKCA</sequence>
<gene>
    <name evidence="3" type="ORF">SAMN06265371_104266</name>
</gene>
<dbReference type="Pfam" id="PF05598">
    <property type="entry name" value="DUF772"/>
    <property type="match status" value="1"/>
</dbReference>
<accession>A0A238X077</accession>
<name>A0A238X077_9FLAO</name>
<dbReference type="InterPro" id="IPR008490">
    <property type="entry name" value="Transposase_InsH_N"/>
</dbReference>
<evidence type="ECO:0000259" key="2">
    <source>
        <dbReference type="Pfam" id="PF13751"/>
    </source>
</evidence>
<dbReference type="OrthoDB" id="1121830at2"/>
<dbReference type="PANTHER" id="PTHR33408">
    <property type="entry name" value="TRANSPOSASE"/>
    <property type="match status" value="1"/>
</dbReference>
<dbReference type="Proteomes" id="UP000198384">
    <property type="component" value="Unassembled WGS sequence"/>
</dbReference>
<protein>
    <submittedName>
        <fullName evidence="3">Transposase, IS4 family</fullName>
    </submittedName>
</protein>
<evidence type="ECO:0000313" key="3">
    <source>
        <dbReference type="EMBL" id="SNR52325.1"/>
    </source>
</evidence>
<feature type="domain" description="Transposase DDE" evidence="2">
    <location>
        <begin position="386"/>
        <end position="509"/>
    </location>
</feature>
<dbReference type="RefSeq" id="WP_089381372.1">
    <property type="nucleotide sequence ID" value="NZ_FZNT01000004.1"/>
</dbReference>
<dbReference type="AlphaFoldDB" id="A0A238X077"/>
<dbReference type="Pfam" id="PF13751">
    <property type="entry name" value="DDE_Tnp_1_6"/>
    <property type="match status" value="1"/>
</dbReference>
<dbReference type="EMBL" id="FZNT01000004">
    <property type="protein sequence ID" value="SNR52325.1"/>
    <property type="molecule type" value="Genomic_DNA"/>
</dbReference>
<organism evidence="3 4">
    <name type="scientific">Lutibacter agarilyticus</name>
    <dbReference type="NCBI Taxonomy" id="1109740"/>
    <lineage>
        <taxon>Bacteria</taxon>
        <taxon>Pseudomonadati</taxon>
        <taxon>Bacteroidota</taxon>
        <taxon>Flavobacteriia</taxon>
        <taxon>Flavobacteriales</taxon>
        <taxon>Flavobacteriaceae</taxon>
        <taxon>Lutibacter</taxon>
    </lineage>
</organism>
<reference evidence="3 4" key="1">
    <citation type="submission" date="2017-06" db="EMBL/GenBank/DDBJ databases">
        <authorList>
            <person name="Kim H.J."/>
            <person name="Triplett B.A."/>
        </authorList>
    </citation>
    <scope>NUCLEOTIDE SEQUENCE [LARGE SCALE GENOMIC DNA]</scope>
    <source>
        <strain evidence="3 4">DSM 29150</strain>
    </source>
</reference>
<dbReference type="InterPro" id="IPR047629">
    <property type="entry name" value="IS1182_transpos"/>
</dbReference>